<evidence type="ECO:0000259" key="4">
    <source>
        <dbReference type="Pfam" id="PF10509"/>
    </source>
</evidence>
<evidence type="ECO:0000313" key="6">
    <source>
        <dbReference type="Proteomes" id="UP000298416"/>
    </source>
</evidence>
<organism evidence="5">
    <name type="scientific">Salvia splendens</name>
    <name type="common">Scarlet sage</name>
    <dbReference type="NCBI Taxonomy" id="180675"/>
    <lineage>
        <taxon>Eukaryota</taxon>
        <taxon>Viridiplantae</taxon>
        <taxon>Streptophyta</taxon>
        <taxon>Embryophyta</taxon>
        <taxon>Tracheophyta</taxon>
        <taxon>Spermatophyta</taxon>
        <taxon>Magnoliopsida</taxon>
        <taxon>eudicotyledons</taxon>
        <taxon>Gunneridae</taxon>
        <taxon>Pentapetalae</taxon>
        <taxon>asterids</taxon>
        <taxon>lamiids</taxon>
        <taxon>Lamiales</taxon>
        <taxon>Lamiaceae</taxon>
        <taxon>Nepetoideae</taxon>
        <taxon>Mentheae</taxon>
        <taxon>Salviinae</taxon>
        <taxon>Salvia</taxon>
        <taxon>Salvia subgen. Calosphace</taxon>
        <taxon>core Calosphace</taxon>
    </lineage>
</organism>
<dbReference type="InterPro" id="IPR014721">
    <property type="entry name" value="Ribsml_uS5_D2-typ_fold_subgr"/>
</dbReference>
<evidence type="ECO:0000313" key="5">
    <source>
        <dbReference type="EMBL" id="KAG6388989.1"/>
    </source>
</evidence>
<dbReference type="SUPFAM" id="SSF54211">
    <property type="entry name" value="Ribosomal protein S5 domain 2-like"/>
    <property type="match status" value="1"/>
</dbReference>
<dbReference type="SUPFAM" id="SSF55060">
    <property type="entry name" value="GHMP Kinase, C-terminal domain"/>
    <property type="match status" value="1"/>
</dbReference>
<dbReference type="InterPro" id="IPR020568">
    <property type="entry name" value="Ribosomal_Su5_D2-typ_SF"/>
</dbReference>
<dbReference type="Pfam" id="PF10509">
    <property type="entry name" value="GalKase_gal_bdg"/>
    <property type="match status" value="1"/>
</dbReference>
<dbReference type="InterPro" id="IPR019539">
    <property type="entry name" value="GalKase_N"/>
</dbReference>
<feature type="domain" description="Galactokinase N-terminal" evidence="4">
    <location>
        <begin position="1008"/>
        <end position="1051"/>
    </location>
</feature>
<reference evidence="5" key="2">
    <citation type="submission" date="2020-08" db="EMBL/GenBank/DDBJ databases">
        <title>Plant Genome Project.</title>
        <authorList>
            <person name="Zhang R.-G."/>
        </authorList>
    </citation>
    <scope>NUCLEOTIDE SEQUENCE</scope>
    <source>
        <strain evidence="5">Huo1</strain>
        <tissue evidence="5">Leaf</tissue>
    </source>
</reference>
<dbReference type="PRINTS" id="PR00959">
    <property type="entry name" value="MEVGALKINASE"/>
</dbReference>
<keyword evidence="2" id="KW-0067">ATP-binding</keyword>
<gene>
    <name evidence="5" type="ORF">SASPL_150426</name>
</gene>
<reference evidence="5" key="1">
    <citation type="submission" date="2018-01" db="EMBL/GenBank/DDBJ databases">
        <authorList>
            <person name="Mao J.F."/>
        </authorList>
    </citation>
    <scope>NUCLEOTIDE SEQUENCE</scope>
    <source>
        <strain evidence="5">Huo1</strain>
        <tissue evidence="5">Leaf</tissue>
    </source>
</reference>
<dbReference type="Pfam" id="PF00288">
    <property type="entry name" value="GHMP_kinases_N"/>
    <property type="match status" value="1"/>
</dbReference>
<dbReference type="Gene3D" id="3.30.230.10">
    <property type="match status" value="1"/>
</dbReference>
<dbReference type="FunFam" id="3.30.70.890:FF:000008">
    <property type="entry name" value="L-arabinokinase"/>
    <property type="match status" value="1"/>
</dbReference>
<dbReference type="Gene3D" id="3.30.70.890">
    <property type="entry name" value="GHMP kinase, C-terminal domain"/>
    <property type="match status" value="1"/>
</dbReference>
<dbReference type="InterPro" id="IPR053205">
    <property type="entry name" value="GHMP_kinase_L-arabinokinase"/>
</dbReference>
<accession>A0A8X8W7B4</accession>
<evidence type="ECO:0000256" key="1">
    <source>
        <dbReference type="ARBA" id="ARBA00022741"/>
    </source>
</evidence>
<evidence type="ECO:0008006" key="7">
    <source>
        <dbReference type="Google" id="ProtNLM"/>
    </source>
</evidence>
<dbReference type="Gene3D" id="3.40.50.2000">
    <property type="entry name" value="Glycogen Phosphorylase B"/>
    <property type="match status" value="1"/>
</dbReference>
<dbReference type="InterPro" id="IPR006204">
    <property type="entry name" value="GHMP_kinase_N_dom"/>
</dbReference>
<dbReference type="PANTHER" id="PTHR38134:SF2">
    <property type="entry name" value="GALACTOKINASE"/>
    <property type="match status" value="1"/>
</dbReference>
<protein>
    <recommendedName>
        <fullName evidence="7">L-arabinokinase</fullName>
    </recommendedName>
</protein>
<evidence type="ECO:0000259" key="3">
    <source>
        <dbReference type="Pfam" id="PF00288"/>
    </source>
</evidence>
<dbReference type="PANTHER" id="PTHR38134">
    <property type="entry name" value="SLR1395 PROTEIN"/>
    <property type="match status" value="1"/>
</dbReference>
<evidence type="ECO:0000256" key="2">
    <source>
        <dbReference type="ARBA" id="ARBA00022840"/>
    </source>
</evidence>
<dbReference type="SUPFAM" id="SSF53756">
    <property type="entry name" value="UDP-Glycosyltransferase/glycogen phosphorylase"/>
    <property type="match status" value="2"/>
</dbReference>
<keyword evidence="6" id="KW-1185">Reference proteome</keyword>
<dbReference type="Proteomes" id="UP000298416">
    <property type="component" value="Unassembled WGS sequence"/>
</dbReference>
<proteinExistence type="predicted"/>
<keyword evidence="1" id="KW-0547">Nucleotide-binding</keyword>
<dbReference type="EMBL" id="PNBA02000020">
    <property type="protein sequence ID" value="KAG6388989.1"/>
    <property type="molecule type" value="Genomic_DNA"/>
</dbReference>
<dbReference type="InterPro" id="IPR036554">
    <property type="entry name" value="GHMP_kinase_C_sf"/>
</dbReference>
<feature type="domain" description="GHMP kinase N-terminal" evidence="3">
    <location>
        <begin position="1127"/>
        <end position="1195"/>
    </location>
</feature>
<comment type="caution">
    <text evidence="5">The sequence shown here is derived from an EMBL/GenBank/DDBJ whole genome shotgun (WGS) entry which is preliminary data.</text>
</comment>
<sequence>MQEEKPLVFAYYVTGHGFGHATRVAEVVRNLILLGHEIHVVTAASEHIFTTDIQSPKLFIRKVVLDIGAIQTDALTVDRLASLEKYVEIAVVPRDSILSTEAEWLKSINASLVVSDAVPIACQAAADAGVRAVCVTNFSWDFIYAEYVMVAGRQSHSIIWQIAEDYSHCDFVIRLPGYCPSMLHELRKCSTLVSLVTIRILRTLEKLWDRVMFNVDYMVLIHEDVKPTLSLTLSEIDDVYIRSFCVSSFLPAFRDVVDVPLVVRRLRRSRAEVRKELGIAEDTKVLIYNFGGQPAGWKLQKKYLPDGWICLVCGASEGKELPENFIKLPKDIYTPDFIAASDCMLLGKIGYGTVSEALAHKVPLIFVRREYFNEEPFVRSMLEVVAHILRDTAMGKNVTHSKLSGSRRLQDAIVLGYQLQRVSGKDIDVPSWYALAQDELSFHTPSADETSIQSTLTRESSYLSDTIGFLKSLMELHALTSIRNSSQLHSRESLAAAAMFNWEKQIERERERERSESANLLVDPIEKKMQEEKLLFFAYYVTGHGFGHATRVAEVVRNLILLGHEIHVVTAASEHIFTTEIQSPKLFIRKVVLDIGAIQTDALTVDRLASLEKYVEIAVVPRDSILSTEAEWLKSINASLVVSDAVPIACQAAADAGVRAVCVTNFSWDFIYAEYVMVAGRQSHSIIWQIAEDYSHCDFVIRLPGYCPMPAFRDVVDVPLVVRRLRRSRAEVRKELGIAEDTKVLIYNFGGQPAGWKLQKKYLPDGWICLVCGASEGKELPENFIKLPKDIYTPDFIAASDCMLGKIGYGTVSEALAHKVPLIFVRREYFNEEPFVRSMLECYQCGVEIIRRDLLTGCWAPYIKHAISLRPCYDAGTNGGEVVAHILRDTAMGKNVTHSKLSGSRRLQDAIVLGYQLQRVSGKDIDVPSWYALAQDELSFHTPSADETSIQSTLTRETDDIEILHGDHHNLSDTIGFLKSLMELHALTSIRNSSQLHSRESLAAAAMFNWEEEIIVARAPGRLDVMGGFGDYSGSLVLQMPIREACHVAIQQSHPDKQKLWKHAEARQQNKGQGSTPVLQVVCIIWRNRAPTFDMDLSEFLEDGHPISYEKARDYFAQDPSQKWAAYVAGTILVLMTELGIQFVDSISILVISGVPEGKGVSSSAAIEVATMSAVAASHGLDIAPRDLALLCQKACYAPNQFSLEFFKSKYLHCLLRLNIDLVSHPAEVLGHVEIPPHIQFWGIDSGIRHSVGGADYGSVRIGTFMGRKMIKSMAFHNSKKVEGLNNNGKDEDGMELLEAEAAVDYLSNISPHRYEECYVRKLPEFVSGNEFIENYGHHDDPVTIIDTKLSYAVGAPTRHPIYGNFRVKAFKALLSAAPSDDQLSALGELMYQCHCSYNACGLGSDGTDKLVQLVQEIQHSKSYSGTLFGAKITGGGSGGTVCVLGKNISRSGEQIAKIQQRYKASTGFLPHVFEGSSPGACKFGYLKIRLRSRST</sequence>
<dbReference type="FunFam" id="3.30.230.10:FF:000037">
    <property type="entry name" value="L-arabinokinase"/>
    <property type="match status" value="1"/>
</dbReference>
<dbReference type="GO" id="GO:0005524">
    <property type="term" value="F:ATP binding"/>
    <property type="evidence" value="ECO:0007669"/>
    <property type="project" value="UniProtKB-KW"/>
</dbReference>
<dbReference type="GO" id="GO:0005975">
    <property type="term" value="P:carbohydrate metabolic process"/>
    <property type="evidence" value="ECO:0007669"/>
    <property type="project" value="UniProtKB-ARBA"/>
</dbReference>
<name>A0A8X8W7B4_SALSN</name>
<dbReference type="FunFam" id="3.40.50.2000:FF:000140">
    <property type="entry name" value="L-arabinokinase"/>
    <property type="match status" value="1"/>
</dbReference>